<keyword evidence="7" id="KW-1185">Reference proteome</keyword>
<protein>
    <submittedName>
        <fullName evidence="6">Uncharacterized protein</fullName>
    </submittedName>
</protein>
<keyword evidence="3 4" id="KW-0539">Nucleus</keyword>
<keyword evidence="2" id="KW-0678">Repressor</keyword>
<evidence type="ECO:0000256" key="5">
    <source>
        <dbReference type="SAM" id="MobiDB-lite"/>
    </source>
</evidence>
<organism evidence="6 7">
    <name type="scientific">Puccinia sorghi</name>
    <dbReference type="NCBI Taxonomy" id="27349"/>
    <lineage>
        <taxon>Eukaryota</taxon>
        <taxon>Fungi</taxon>
        <taxon>Dikarya</taxon>
        <taxon>Basidiomycota</taxon>
        <taxon>Pucciniomycotina</taxon>
        <taxon>Pucciniomycetes</taxon>
        <taxon>Pucciniales</taxon>
        <taxon>Pucciniaceae</taxon>
        <taxon>Puccinia</taxon>
    </lineage>
</organism>
<dbReference type="GO" id="GO:0003714">
    <property type="term" value="F:transcription corepressor activity"/>
    <property type="evidence" value="ECO:0007669"/>
    <property type="project" value="InterPro"/>
</dbReference>
<feature type="region of interest" description="Disordered" evidence="5">
    <location>
        <begin position="492"/>
        <end position="593"/>
    </location>
</feature>
<dbReference type="EMBL" id="LAVV01015525">
    <property type="protein sequence ID" value="KNZ43826.1"/>
    <property type="molecule type" value="Genomic_DNA"/>
</dbReference>
<dbReference type="GO" id="GO:0000122">
    <property type="term" value="P:negative regulation of transcription by RNA polymerase II"/>
    <property type="evidence" value="ECO:0007669"/>
    <property type="project" value="TreeGrafter"/>
</dbReference>
<dbReference type="Pfam" id="PF02671">
    <property type="entry name" value="PAH"/>
    <property type="match status" value="1"/>
</dbReference>
<dbReference type="InterPro" id="IPR003822">
    <property type="entry name" value="PAH"/>
</dbReference>
<evidence type="ECO:0000313" key="6">
    <source>
        <dbReference type="EMBL" id="KNZ43826.1"/>
    </source>
</evidence>
<name>A0A0L6U5N3_9BASI</name>
<evidence type="ECO:0000256" key="1">
    <source>
        <dbReference type="ARBA" id="ARBA00004123"/>
    </source>
</evidence>
<sequence length="818" mass="90696">MSEHTTSLFCSRFSQTLGKEWQIDSLSHSLYSLSQIHSASEYAYYTNPTEKSFKRFLNQLPISASQKSLQRCDHLNNPASSFKTKNKSQQNSPKQGAAHQNSNNPSRTSSASPKLSFSLCTSHYNQNNLLICTLILIDHSHHSVYNVSSNLAAEDGYPQLECTTTILFLSLPAILLIQTGRIRWTLHKLRIAELFVKLPQNGLHPWLLPPQSHSSLRVAIIQLALLLCSLVKLRQIPPIQPKLPLLQLPVSHPHSPPYPTSLKTYPALQTPILKINIAQILTLDPNNLTYFLRIDTPGVIDGVSSLFRGHPSLIQGFNTFLPPGYRIDVSLGEGPNQTGNSSAYSLITVTHPMGIQAQKRVPLQTGGEEIGSQVIPESAAPIPTTSTRDQPTRKNVNARCINEPPLPLVVALKPKPITLDNTINLSLLSSQWSSTMLSHTFTRSKIDTRVIPKPIKRSLTFFKLTKEMLDPYRSGAPDLLTEFMQFLPDPSGNATQFPAPNSTGAALLNSGAPHFDDTHPVSSNSNLIISSNSQRPYKDGSSNLSLDSKCTMPSRAGLPVLNHKDPNYTNSQHSSMKRRHPASGATHHQFGFPNELPAAFSQTNAFTQELGPNRSGNLNQEFIRGGNLNQRATSGASISGLPLLGFAPCGSATIGEAYSAANTTNQILDRVKRKSRGSSQHDNISDSNPKSGLDILCAIPRQSTAKEELLFFYHLKFKEISQYAKFKAQQMDIFRRKRHIFLMIHACNRHFLGLKAYQNALQVIGLFRILNRHQILVCGAPTTIGEEQAFLLRQTNTIKRALYQAEDKRHEYDYHSTA</sequence>
<reference evidence="6 7" key="1">
    <citation type="submission" date="2015-08" db="EMBL/GenBank/DDBJ databases">
        <title>Next Generation Sequencing and Analysis of the Genome of Puccinia sorghi L Schw, the Causal Agent of Maize Common Rust.</title>
        <authorList>
            <person name="Rochi L."/>
            <person name="Burguener G."/>
            <person name="Darino M."/>
            <person name="Turjanski A."/>
            <person name="Kreff E."/>
            <person name="Dieguez M.J."/>
            <person name="Sacco F."/>
        </authorList>
    </citation>
    <scope>NUCLEOTIDE SEQUENCE [LARGE SCALE GENOMIC DNA]</scope>
    <source>
        <strain evidence="6 7">RO10H11247</strain>
    </source>
</reference>
<accession>A0A0L6U5N3</accession>
<dbReference type="AlphaFoldDB" id="A0A0L6U5N3"/>
<dbReference type="STRING" id="27349.A0A0L6U5N3"/>
<evidence type="ECO:0000256" key="4">
    <source>
        <dbReference type="PROSITE-ProRule" id="PRU00810"/>
    </source>
</evidence>
<comment type="caution">
    <text evidence="6">The sequence shown here is derived from an EMBL/GenBank/DDBJ whole genome shotgun (WGS) entry which is preliminary data.</text>
</comment>
<dbReference type="OrthoDB" id="10265969at2759"/>
<dbReference type="PANTHER" id="PTHR12346:SF0">
    <property type="entry name" value="SIN3A, ISOFORM G"/>
    <property type="match status" value="1"/>
</dbReference>
<proteinExistence type="predicted"/>
<evidence type="ECO:0000313" key="7">
    <source>
        <dbReference type="Proteomes" id="UP000037035"/>
    </source>
</evidence>
<dbReference type="PROSITE" id="PS51477">
    <property type="entry name" value="PAH"/>
    <property type="match status" value="1"/>
</dbReference>
<dbReference type="Proteomes" id="UP000037035">
    <property type="component" value="Unassembled WGS sequence"/>
</dbReference>
<dbReference type="SUPFAM" id="SSF47762">
    <property type="entry name" value="PAH2 domain"/>
    <property type="match status" value="1"/>
</dbReference>
<dbReference type="PANTHER" id="PTHR12346">
    <property type="entry name" value="SIN3B-RELATED"/>
    <property type="match status" value="1"/>
</dbReference>
<comment type="subcellular location">
    <subcellularLocation>
        <location evidence="1 4">Nucleus</location>
    </subcellularLocation>
</comment>
<evidence type="ECO:0000256" key="2">
    <source>
        <dbReference type="ARBA" id="ARBA00022491"/>
    </source>
</evidence>
<gene>
    <name evidence="6" type="ORF">VP01_982g4</name>
</gene>
<dbReference type="InterPro" id="IPR039774">
    <property type="entry name" value="Sin3-like"/>
</dbReference>
<feature type="compositionally biased region" description="Low complexity" evidence="5">
    <location>
        <begin position="522"/>
        <end position="533"/>
    </location>
</feature>
<feature type="compositionally biased region" description="Polar residues" evidence="5">
    <location>
        <begin position="492"/>
        <end position="504"/>
    </location>
</feature>
<dbReference type="VEuPathDB" id="FungiDB:VP01_982g4"/>
<dbReference type="GO" id="GO:0070822">
    <property type="term" value="C:Sin3-type complex"/>
    <property type="evidence" value="ECO:0007669"/>
    <property type="project" value="TreeGrafter"/>
</dbReference>
<dbReference type="Gene3D" id="1.20.1160.11">
    <property type="entry name" value="Paired amphipathic helix"/>
    <property type="match status" value="1"/>
</dbReference>
<feature type="region of interest" description="Disordered" evidence="5">
    <location>
        <begin position="79"/>
        <end position="110"/>
    </location>
</feature>
<dbReference type="InterPro" id="IPR036600">
    <property type="entry name" value="PAH_sf"/>
</dbReference>
<evidence type="ECO:0000256" key="3">
    <source>
        <dbReference type="ARBA" id="ARBA00023242"/>
    </source>
</evidence>